<dbReference type="PRINTS" id="PR00615">
    <property type="entry name" value="CCAATSUBUNTA"/>
</dbReference>
<keyword evidence="2" id="KW-0805">Transcription regulation</keyword>
<feature type="region of interest" description="Disordered" evidence="5">
    <location>
        <begin position="1"/>
        <end position="38"/>
    </location>
</feature>
<name>A0AAN6VW45_9PEZI</name>
<dbReference type="AlphaFoldDB" id="A0AAN6VW45"/>
<feature type="domain" description="Transcription factor CBF/NF-Y/archaeal histone" evidence="6">
    <location>
        <begin position="144"/>
        <end position="204"/>
    </location>
</feature>
<evidence type="ECO:0000256" key="3">
    <source>
        <dbReference type="ARBA" id="ARBA00023125"/>
    </source>
</evidence>
<accession>A0AAN6VW45</accession>
<evidence type="ECO:0000256" key="1">
    <source>
        <dbReference type="ARBA" id="ARBA00009053"/>
    </source>
</evidence>
<evidence type="ECO:0000313" key="8">
    <source>
        <dbReference type="Proteomes" id="UP001302745"/>
    </source>
</evidence>
<dbReference type="GO" id="GO:0001228">
    <property type="term" value="F:DNA-binding transcription activator activity, RNA polymerase II-specific"/>
    <property type="evidence" value="ECO:0007669"/>
    <property type="project" value="InterPro"/>
</dbReference>
<dbReference type="InterPro" id="IPR003956">
    <property type="entry name" value="Transcrpt_fac_NFYB/HAP3_CS"/>
</dbReference>
<dbReference type="PANTHER" id="PTHR11064:SF9">
    <property type="entry name" value="NUCLEAR TRANSCRIPTION FACTOR Y SUBUNIT BETA"/>
    <property type="match status" value="1"/>
</dbReference>
<reference evidence="7" key="2">
    <citation type="submission" date="2023-05" db="EMBL/GenBank/DDBJ databases">
        <authorList>
            <consortium name="Lawrence Berkeley National Laboratory"/>
            <person name="Steindorff A."/>
            <person name="Hensen N."/>
            <person name="Bonometti L."/>
            <person name="Westerberg I."/>
            <person name="Brannstrom I.O."/>
            <person name="Guillou S."/>
            <person name="Cros-Aarteil S."/>
            <person name="Calhoun S."/>
            <person name="Haridas S."/>
            <person name="Kuo A."/>
            <person name="Mondo S."/>
            <person name="Pangilinan J."/>
            <person name="Riley R."/>
            <person name="Labutti K."/>
            <person name="Andreopoulos B."/>
            <person name="Lipzen A."/>
            <person name="Chen C."/>
            <person name="Yanf M."/>
            <person name="Daum C."/>
            <person name="Ng V."/>
            <person name="Clum A."/>
            <person name="Ohm R."/>
            <person name="Martin F."/>
            <person name="Silar P."/>
            <person name="Natvig D."/>
            <person name="Lalanne C."/>
            <person name="Gautier V."/>
            <person name="Ament-Velasquez S.L."/>
            <person name="Kruys A."/>
            <person name="Hutchinson M.I."/>
            <person name="Powell A.J."/>
            <person name="Barry K."/>
            <person name="Miller A.N."/>
            <person name="Grigoriev I.V."/>
            <person name="Debuchy R."/>
            <person name="Gladieux P."/>
            <person name="Thoren M.H."/>
            <person name="Johannesson H."/>
        </authorList>
    </citation>
    <scope>NUCLEOTIDE SEQUENCE</scope>
    <source>
        <strain evidence="7">CBS 538.74</strain>
    </source>
</reference>
<evidence type="ECO:0000256" key="5">
    <source>
        <dbReference type="SAM" id="MobiDB-lite"/>
    </source>
</evidence>
<evidence type="ECO:0000256" key="2">
    <source>
        <dbReference type="ARBA" id="ARBA00023015"/>
    </source>
</evidence>
<dbReference type="Proteomes" id="UP001302745">
    <property type="component" value="Unassembled WGS sequence"/>
</dbReference>
<dbReference type="GO" id="GO:0000978">
    <property type="term" value="F:RNA polymerase II cis-regulatory region sequence-specific DNA binding"/>
    <property type="evidence" value="ECO:0007669"/>
    <property type="project" value="TreeGrafter"/>
</dbReference>
<comment type="caution">
    <text evidence="7">The sequence shown here is derived from an EMBL/GenBank/DDBJ whole genome shotgun (WGS) entry which is preliminary data.</text>
</comment>
<feature type="region of interest" description="Disordered" evidence="5">
    <location>
        <begin position="227"/>
        <end position="288"/>
    </location>
</feature>
<protein>
    <submittedName>
        <fullName evidence="7">Histone-fold-containing protein</fullName>
    </submittedName>
</protein>
<dbReference type="SUPFAM" id="SSF47113">
    <property type="entry name" value="Histone-fold"/>
    <property type="match status" value="1"/>
</dbReference>
<keyword evidence="3" id="KW-0238">DNA-binding</keyword>
<evidence type="ECO:0000313" key="7">
    <source>
        <dbReference type="EMBL" id="KAK4158464.1"/>
    </source>
</evidence>
<dbReference type="PANTHER" id="PTHR11064">
    <property type="entry name" value="CCAAT-BINDING TRANSCRIPTION FACTOR-RELATED"/>
    <property type="match status" value="1"/>
</dbReference>
<feature type="compositionally biased region" description="Gly residues" evidence="5">
    <location>
        <begin position="242"/>
        <end position="270"/>
    </location>
</feature>
<dbReference type="EMBL" id="MU856838">
    <property type="protein sequence ID" value="KAK4158464.1"/>
    <property type="molecule type" value="Genomic_DNA"/>
</dbReference>
<gene>
    <name evidence="7" type="ORF">C8A00DRAFT_10707</name>
</gene>
<sequence>MSDSPQSNPKDVEQGAPSGDEEAQMNDPQDPHSTGLGYEFEVKEQDRWLPIANGMSCFSCFPCFSDASTRHDSRAFTTLLDWRVASALPIRQPRVPAAASRSMSGHSSPASPASPASPQAPRASSSSSKTDKAEVYDANIRNFAPVARIMKTALPENAKIAKEAKECMQECVSEFISFITSEASEKCHQEKRKTVNGEDILFAMSSLGFENYAEALKIYLSKYREQSQSNRGDNQQARPGSQGYGSAGGSNSAGGFGAGLPGQQEGGDGQGYNLYGAQPGHNGAGADY</sequence>
<dbReference type="InterPro" id="IPR003958">
    <property type="entry name" value="CBFA_NFYB_domain"/>
</dbReference>
<dbReference type="CDD" id="cd22907">
    <property type="entry name" value="HFD_NFYB"/>
    <property type="match status" value="1"/>
</dbReference>
<organism evidence="7 8">
    <name type="scientific">Chaetomidium leptoderma</name>
    <dbReference type="NCBI Taxonomy" id="669021"/>
    <lineage>
        <taxon>Eukaryota</taxon>
        <taxon>Fungi</taxon>
        <taxon>Dikarya</taxon>
        <taxon>Ascomycota</taxon>
        <taxon>Pezizomycotina</taxon>
        <taxon>Sordariomycetes</taxon>
        <taxon>Sordariomycetidae</taxon>
        <taxon>Sordariales</taxon>
        <taxon>Chaetomiaceae</taxon>
        <taxon>Chaetomidium</taxon>
    </lineage>
</organism>
<comment type="similarity">
    <text evidence="1">Belongs to the NFYB/HAP3 subunit family.</text>
</comment>
<evidence type="ECO:0000259" key="6">
    <source>
        <dbReference type="Pfam" id="PF00808"/>
    </source>
</evidence>
<dbReference type="Pfam" id="PF00808">
    <property type="entry name" value="CBFD_NFYB_HMF"/>
    <property type="match status" value="1"/>
</dbReference>
<keyword evidence="4" id="KW-0804">Transcription</keyword>
<feature type="region of interest" description="Disordered" evidence="5">
    <location>
        <begin position="95"/>
        <end position="133"/>
    </location>
</feature>
<dbReference type="GO" id="GO:0016602">
    <property type="term" value="C:CCAAT-binding factor complex"/>
    <property type="evidence" value="ECO:0007669"/>
    <property type="project" value="InterPro"/>
</dbReference>
<keyword evidence="8" id="KW-1185">Reference proteome</keyword>
<dbReference type="Gene3D" id="1.10.20.10">
    <property type="entry name" value="Histone, subunit A"/>
    <property type="match status" value="1"/>
</dbReference>
<dbReference type="InterPro" id="IPR009072">
    <property type="entry name" value="Histone-fold"/>
</dbReference>
<proteinExistence type="inferred from homology"/>
<dbReference type="InterPro" id="IPR027113">
    <property type="entry name" value="Transc_fact_NFYB/HAP3"/>
</dbReference>
<dbReference type="PROSITE" id="PS00685">
    <property type="entry name" value="NFYB_HAP3"/>
    <property type="match status" value="1"/>
</dbReference>
<feature type="compositionally biased region" description="Low complexity" evidence="5">
    <location>
        <begin position="97"/>
        <end position="128"/>
    </location>
</feature>
<evidence type="ECO:0000256" key="4">
    <source>
        <dbReference type="ARBA" id="ARBA00023163"/>
    </source>
</evidence>
<feature type="compositionally biased region" description="Polar residues" evidence="5">
    <location>
        <begin position="227"/>
        <end position="239"/>
    </location>
</feature>
<dbReference type="GO" id="GO:0046982">
    <property type="term" value="F:protein heterodimerization activity"/>
    <property type="evidence" value="ECO:0007669"/>
    <property type="project" value="InterPro"/>
</dbReference>
<reference evidence="7" key="1">
    <citation type="journal article" date="2023" name="Mol. Phylogenet. Evol.">
        <title>Genome-scale phylogeny and comparative genomics of the fungal order Sordariales.</title>
        <authorList>
            <person name="Hensen N."/>
            <person name="Bonometti L."/>
            <person name="Westerberg I."/>
            <person name="Brannstrom I.O."/>
            <person name="Guillou S."/>
            <person name="Cros-Aarteil S."/>
            <person name="Calhoun S."/>
            <person name="Haridas S."/>
            <person name="Kuo A."/>
            <person name="Mondo S."/>
            <person name="Pangilinan J."/>
            <person name="Riley R."/>
            <person name="LaButti K."/>
            <person name="Andreopoulos B."/>
            <person name="Lipzen A."/>
            <person name="Chen C."/>
            <person name="Yan M."/>
            <person name="Daum C."/>
            <person name="Ng V."/>
            <person name="Clum A."/>
            <person name="Steindorff A."/>
            <person name="Ohm R.A."/>
            <person name="Martin F."/>
            <person name="Silar P."/>
            <person name="Natvig D.O."/>
            <person name="Lalanne C."/>
            <person name="Gautier V."/>
            <person name="Ament-Velasquez S.L."/>
            <person name="Kruys A."/>
            <person name="Hutchinson M.I."/>
            <person name="Powell A.J."/>
            <person name="Barry K."/>
            <person name="Miller A.N."/>
            <person name="Grigoriev I.V."/>
            <person name="Debuchy R."/>
            <person name="Gladieux P."/>
            <person name="Hiltunen Thoren M."/>
            <person name="Johannesson H."/>
        </authorList>
    </citation>
    <scope>NUCLEOTIDE SEQUENCE</scope>
    <source>
        <strain evidence="7">CBS 538.74</strain>
    </source>
</reference>